<sequence>MRYETKRDVFETIADKCGGRLIMAFKIGQYVTIPSGENLQIDEIRYCWERLYGVKEKNRIEAVCYLTLNRGWNNKLIIKDYQCTFYSDMEDCAG</sequence>
<dbReference type="EMBL" id="CP014873">
    <property type="protein sequence ID" value="ANK63382.1"/>
    <property type="molecule type" value="Genomic_DNA"/>
</dbReference>
<evidence type="ECO:0000313" key="1">
    <source>
        <dbReference type="EMBL" id="ANK63382.1"/>
    </source>
</evidence>
<dbReference type="STRING" id="375175.AYR53_11725"/>
<gene>
    <name evidence="1" type="ORF">AYR53_11725</name>
</gene>
<reference evidence="1 2" key="1">
    <citation type="submission" date="2016-03" db="EMBL/GenBank/DDBJ databases">
        <title>Pediococcus and Lactobacillus from brewery environment - whole genome sequencing and assembly.</title>
        <authorList>
            <person name="Behr J."/>
            <person name="Geissler A.J."/>
            <person name="Vogel R.F."/>
        </authorList>
    </citation>
    <scope>NUCLEOTIDE SEQUENCE [LARGE SCALE GENOMIC DNA]</scope>
    <source>
        <strain evidence="1 2">TMW 1.1989</strain>
    </source>
</reference>
<keyword evidence="2" id="KW-1185">Reference proteome</keyword>
<organism evidence="1 2">
    <name type="scientific">Loigolactobacillus backii</name>
    <dbReference type="NCBI Taxonomy" id="375175"/>
    <lineage>
        <taxon>Bacteria</taxon>
        <taxon>Bacillati</taxon>
        <taxon>Bacillota</taxon>
        <taxon>Bacilli</taxon>
        <taxon>Lactobacillales</taxon>
        <taxon>Lactobacillaceae</taxon>
        <taxon>Loigolactobacillus</taxon>
    </lineage>
</organism>
<dbReference type="Proteomes" id="UP000078582">
    <property type="component" value="Chromosome"/>
</dbReference>
<evidence type="ECO:0000313" key="2">
    <source>
        <dbReference type="Proteomes" id="UP000078582"/>
    </source>
</evidence>
<name>A0A192H583_9LACO</name>
<protein>
    <submittedName>
        <fullName evidence="1">Uncharacterized protein</fullName>
    </submittedName>
</protein>
<accession>A0A192H583</accession>
<dbReference type="AlphaFoldDB" id="A0A192H583"/>
<proteinExistence type="predicted"/>